<dbReference type="SUPFAM" id="SSF81338">
    <property type="entry name" value="Aquaporin-like"/>
    <property type="match status" value="1"/>
</dbReference>
<evidence type="ECO:0000256" key="1">
    <source>
        <dbReference type="ARBA" id="ARBA00004141"/>
    </source>
</evidence>
<feature type="transmembrane region" description="Helical" evidence="8">
    <location>
        <begin position="40"/>
        <end position="61"/>
    </location>
</feature>
<keyword evidence="3 7" id="KW-0813">Transport</keyword>
<dbReference type="GO" id="GO:0005886">
    <property type="term" value="C:plasma membrane"/>
    <property type="evidence" value="ECO:0007669"/>
    <property type="project" value="TreeGrafter"/>
</dbReference>
<keyword evidence="10" id="KW-1185">Reference proteome</keyword>
<organism evidence="9 10">
    <name type="scientific">Tetragenococcus muriaticus 3MR10-3</name>
    <dbReference type="NCBI Taxonomy" id="1302648"/>
    <lineage>
        <taxon>Bacteria</taxon>
        <taxon>Bacillati</taxon>
        <taxon>Bacillota</taxon>
        <taxon>Bacilli</taxon>
        <taxon>Lactobacillales</taxon>
        <taxon>Enterococcaceae</taxon>
        <taxon>Tetragenococcus</taxon>
    </lineage>
</organism>
<dbReference type="PROSITE" id="PS00221">
    <property type="entry name" value="MIP"/>
    <property type="match status" value="1"/>
</dbReference>
<proteinExistence type="inferred from homology"/>
<feature type="transmembrane region" description="Helical" evidence="8">
    <location>
        <begin position="166"/>
        <end position="187"/>
    </location>
</feature>
<evidence type="ECO:0000256" key="8">
    <source>
        <dbReference type="SAM" id="Phobius"/>
    </source>
</evidence>
<evidence type="ECO:0000256" key="6">
    <source>
        <dbReference type="ARBA" id="ARBA00023136"/>
    </source>
</evidence>
<dbReference type="InterPro" id="IPR000425">
    <property type="entry name" value="MIP"/>
</dbReference>
<dbReference type="Gene3D" id="1.20.1080.10">
    <property type="entry name" value="Glycerol uptake facilitator protein"/>
    <property type="match status" value="1"/>
</dbReference>
<dbReference type="EMBL" id="JPVT01000148">
    <property type="protein sequence ID" value="KFN90510.1"/>
    <property type="molecule type" value="Genomic_DNA"/>
</dbReference>
<dbReference type="RefSeq" id="WP_028789918.1">
    <property type="nucleotide sequence ID" value="NZ_JPVT01000148.1"/>
</dbReference>
<evidence type="ECO:0000256" key="7">
    <source>
        <dbReference type="RuleBase" id="RU000477"/>
    </source>
</evidence>
<dbReference type="InterPro" id="IPR022357">
    <property type="entry name" value="MIP_CS"/>
</dbReference>
<feature type="transmembrane region" description="Helical" evidence="8">
    <location>
        <begin position="7"/>
        <end position="28"/>
    </location>
</feature>
<comment type="similarity">
    <text evidence="2 7">Belongs to the MIP/aquaporin (TC 1.A.8) family.</text>
</comment>
<sequence length="238" mass="24559">MSDNLQIFSEFLGTAILVLLGDGVVAGVNLKKSKAEGAGWIAITVGWGMGLAMAVYIAGFMGPAHINPAVTLAFAAMGDFSVGLVVPFIIAQILGGIVGATIVWLAYMPLWSETDDADGILASFATAPAVRHFTANMVTEIIGTFVLVLGLLSLGENDLSDGFNPLLIGILVLSIGLSLGGPTGYAINPARDLGPRIAHQILPIANKGSSDWGYSWVPIVGPIIGGLLAAGLFTIIPF</sequence>
<dbReference type="Pfam" id="PF00230">
    <property type="entry name" value="MIP"/>
    <property type="match status" value="1"/>
</dbReference>
<dbReference type="PRINTS" id="PR00783">
    <property type="entry name" value="MINTRINSICP"/>
</dbReference>
<dbReference type="PANTHER" id="PTHR43829:SF9">
    <property type="entry name" value="AQUAPORIN-9"/>
    <property type="match status" value="1"/>
</dbReference>
<reference evidence="9 10" key="1">
    <citation type="submission" date="2014-08" db="EMBL/GenBank/DDBJ databases">
        <title>Genome sequence of Tetragenococcus muriaticus.</title>
        <authorList>
            <person name="Chuea-nongthon C."/>
            <person name="Rodtong S."/>
            <person name="Yongsawatdigul J."/>
            <person name="Steele J.L."/>
            <person name="Liu X.-y."/>
            <person name="Speers J."/>
            <person name="Glasner J.D."/>
            <person name="Neeno-Eckwall E.C."/>
        </authorList>
    </citation>
    <scope>NUCLEOTIDE SEQUENCE [LARGE SCALE GENOMIC DNA]</scope>
    <source>
        <strain evidence="9 10">3MR10-3</strain>
    </source>
</reference>
<comment type="subcellular location">
    <subcellularLocation>
        <location evidence="1">Membrane</location>
        <topology evidence="1">Multi-pass membrane protein</topology>
    </subcellularLocation>
</comment>
<name>A0A091C1C8_9ENTE</name>
<gene>
    <name evidence="9" type="ORF">TMU3MR103_1457</name>
</gene>
<evidence type="ECO:0000256" key="4">
    <source>
        <dbReference type="ARBA" id="ARBA00022692"/>
    </source>
</evidence>
<protein>
    <submittedName>
        <fullName evidence="9">Glycerol uptake facilitator protein</fullName>
    </submittedName>
</protein>
<feature type="transmembrane region" description="Helical" evidence="8">
    <location>
        <begin position="82"/>
        <end position="107"/>
    </location>
</feature>
<evidence type="ECO:0000256" key="2">
    <source>
        <dbReference type="ARBA" id="ARBA00006175"/>
    </source>
</evidence>
<dbReference type="GO" id="GO:0015254">
    <property type="term" value="F:glycerol channel activity"/>
    <property type="evidence" value="ECO:0007669"/>
    <property type="project" value="TreeGrafter"/>
</dbReference>
<evidence type="ECO:0000256" key="5">
    <source>
        <dbReference type="ARBA" id="ARBA00022989"/>
    </source>
</evidence>
<keyword evidence="6 8" id="KW-0472">Membrane</keyword>
<evidence type="ECO:0000256" key="3">
    <source>
        <dbReference type="ARBA" id="ARBA00022448"/>
    </source>
</evidence>
<dbReference type="InterPro" id="IPR023271">
    <property type="entry name" value="Aquaporin-like"/>
</dbReference>
<evidence type="ECO:0000313" key="10">
    <source>
        <dbReference type="Proteomes" id="UP000029381"/>
    </source>
</evidence>
<dbReference type="PATRIC" id="fig|1302648.3.peg.1423"/>
<dbReference type="NCBIfam" id="TIGR00861">
    <property type="entry name" value="MIP"/>
    <property type="match status" value="1"/>
</dbReference>
<dbReference type="InterPro" id="IPR050363">
    <property type="entry name" value="MIP/Aquaporin"/>
</dbReference>
<dbReference type="PANTHER" id="PTHR43829">
    <property type="entry name" value="AQUAPORIN OR AQUAGLYCEROPORIN RELATED"/>
    <property type="match status" value="1"/>
</dbReference>
<dbReference type="AlphaFoldDB" id="A0A091C1C8"/>
<accession>A0A091C1C8</accession>
<comment type="caution">
    <text evidence="9">The sequence shown here is derived from an EMBL/GenBank/DDBJ whole genome shotgun (WGS) entry which is preliminary data.</text>
</comment>
<dbReference type="Proteomes" id="UP000029381">
    <property type="component" value="Unassembled WGS sequence"/>
</dbReference>
<keyword evidence="4 7" id="KW-0812">Transmembrane</keyword>
<keyword evidence="5 8" id="KW-1133">Transmembrane helix</keyword>
<feature type="transmembrane region" description="Helical" evidence="8">
    <location>
        <begin position="133"/>
        <end position="154"/>
    </location>
</feature>
<feature type="transmembrane region" description="Helical" evidence="8">
    <location>
        <begin position="216"/>
        <end position="236"/>
    </location>
</feature>
<evidence type="ECO:0000313" key="9">
    <source>
        <dbReference type="EMBL" id="KFN90510.1"/>
    </source>
</evidence>